<gene>
    <name evidence="4" type="ORF">ACFSBH_03545</name>
</gene>
<dbReference type="PANTHER" id="PTHR11364:SF27">
    <property type="entry name" value="SULFURTRANSFERASE"/>
    <property type="match status" value="1"/>
</dbReference>
<dbReference type="PROSITE" id="PS50206">
    <property type="entry name" value="RHODANESE_3"/>
    <property type="match status" value="2"/>
</dbReference>
<dbReference type="GO" id="GO:0016740">
    <property type="term" value="F:transferase activity"/>
    <property type="evidence" value="ECO:0007669"/>
    <property type="project" value="UniProtKB-KW"/>
</dbReference>
<dbReference type="InterPro" id="IPR045078">
    <property type="entry name" value="TST/MPST-like"/>
</dbReference>
<keyword evidence="1 4" id="KW-0808">Transferase</keyword>
<reference evidence="5" key="1">
    <citation type="journal article" date="2019" name="Int. J. Syst. Evol. Microbiol.">
        <title>The Global Catalogue of Microorganisms (GCM) 10K type strain sequencing project: providing services to taxonomists for standard genome sequencing and annotation.</title>
        <authorList>
            <consortium name="The Broad Institute Genomics Platform"/>
            <consortium name="The Broad Institute Genome Sequencing Center for Infectious Disease"/>
            <person name="Wu L."/>
            <person name="Ma J."/>
        </authorList>
    </citation>
    <scope>NUCLEOTIDE SEQUENCE [LARGE SCALE GENOMIC DNA]</scope>
    <source>
        <strain evidence="5">CGMCC 1.12376</strain>
    </source>
</reference>
<proteinExistence type="predicted"/>
<evidence type="ECO:0000256" key="1">
    <source>
        <dbReference type="ARBA" id="ARBA00022679"/>
    </source>
</evidence>
<protein>
    <submittedName>
        <fullName evidence="4">Sulfurtransferase</fullName>
        <ecNumber evidence="4">2.8.1.-</ecNumber>
    </submittedName>
</protein>
<keyword evidence="2" id="KW-0677">Repeat</keyword>
<dbReference type="PROSITE" id="PS00380">
    <property type="entry name" value="RHODANESE_1"/>
    <property type="match status" value="1"/>
</dbReference>
<organism evidence="4 5">
    <name type="scientific">Oceanobacillus luteolus</name>
    <dbReference type="NCBI Taxonomy" id="1274358"/>
    <lineage>
        <taxon>Bacteria</taxon>
        <taxon>Bacillati</taxon>
        <taxon>Bacillota</taxon>
        <taxon>Bacilli</taxon>
        <taxon>Bacillales</taxon>
        <taxon>Bacillaceae</taxon>
        <taxon>Oceanobacillus</taxon>
    </lineage>
</organism>
<comment type="caution">
    <text evidence="4">The sequence shown here is derived from an EMBL/GenBank/DDBJ whole genome shotgun (WGS) entry which is preliminary data.</text>
</comment>
<dbReference type="SMART" id="SM00450">
    <property type="entry name" value="RHOD"/>
    <property type="match status" value="2"/>
</dbReference>
<evidence type="ECO:0000313" key="4">
    <source>
        <dbReference type="EMBL" id="MFD1606737.1"/>
    </source>
</evidence>
<dbReference type="InterPro" id="IPR036873">
    <property type="entry name" value="Rhodanese-like_dom_sf"/>
</dbReference>
<keyword evidence="5" id="KW-1185">Reference proteome</keyword>
<dbReference type="CDD" id="cd01449">
    <property type="entry name" value="TST_Repeat_2"/>
    <property type="match status" value="1"/>
</dbReference>
<dbReference type="EC" id="2.8.1.-" evidence="4"/>
<feature type="domain" description="Rhodanese" evidence="3">
    <location>
        <begin position="17"/>
        <end position="136"/>
    </location>
</feature>
<name>A0ABW4HNT0_9BACI</name>
<dbReference type="Proteomes" id="UP001597221">
    <property type="component" value="Unassembled WGS sequence"/>
</dbReference>
<dbReference type="InterPro" id="IPR001763">
    <property type="entry name" value="Rhodanese-like_dom"/>
</dbReference>
<sequence>MTNLISVERLKRRLENGQNNTVVVDVRFKLDDEDAGRKMYLEGHLPGAVYLDLNRDLSGKVEKHGGTHPLPDFPTFIKKLENIGINHETTVVIYDEGNDMFAARLWWLLEAIGHERVYILEGGFKQWVEDGNEITSDIPKLEPKKFHAQFNEDKIVDMKTVREKLETNAVLIDSRAENRYLGDFEPFYSKAGHIPGAKNFPWQAVLTEDGRWLKGEELQEHFSSLDKEEEVIVSCGSGVSACVNILALKAAGFKQVRLYPGSFSDWISYDENEIEIGEGEL</sequence>
<dbReference type="EMBL" id="JBHUDE010000011">
    <property type="protein sequence ID" value="MFD1606737.1"/>
    <property type="molecule type" value="Genomic_DNA"/>
</dbReference>
<feature type="domain" description="Rhodanese" evidence="3">
    <location>
        <begin position="165"/>
        <end position="275"/>
    </location>
</feature>
<evidence type="ECO:0000259" key="3">
    <source>
        <dbReference type="PROSITE" id="PS50206"/>
    </source>
</evidence>
<dbReference type="Gene3D" id="3.40.250.10">
    <property type="entry name" value="Rhodanese-like domain"/>
    <property type="match status" value="2"/>
</dbReference>
<dbReference type="Pfam" id="PF00581">
    <property type="entry name" value="Rhodanese"/>
    <property type="match status" value="2"/>
</dbReference>
<dbReference type="InterPro" id="IPR001307">
    <property type="entry name" value="Thiosulphate_STrfase_CS"/>
</dbReference>
<evidence type="ECO:0000313" key="5">
    <source>
        <dbReference type="Proteomes" id="UP001597221"/>
    </source>
</evidence>
<dbReference type="CDD" id="cd01448">
    <property type="entry name" value="TST_Repeat_1"/>
    <property type="match status" value="1"/>
</dbReference>
<evidence type="ECO:0000256" key="2">
    <source>
        <dbReference type="ARBA" id="ARBA00022737"/>
    </source>
</evidence>
<dbReference type="PANTHER" id="PTHR11364">
    <property type="entry name" value="THIOSULFATE SULFERTANSFERASE"/>
    <property type="match status" value="1"/>
</dbReference>
<accession>A0ABW4HNT0</accession>
<dbReference type="SUPFAM" id="SSF52821">
    <property type="entry name" value="Rhodanese/Cell cycle control phosphatase"/>
    <property type="match status" value="2"/>
</dbReference>
<dbReference type="RefSeq" id="WP_251513776.1">
    <property type="nucleotide sequence ID" value="NZ_JAMBON010000012.1"/>
</dbReference>